<feature type="region of interest" description="Disordered" evidence="1">
    <location>
        <begin position="581"/>
        <end position="624"/>
    </location>
</feature>
<gene>
    <name evidence="2" type="ORF">P280DRAFT_183465</name>
</gene>
<organism evidence="2 3">
    <name type="scientific">Massarina eburnea CBS 473.64</name>
    <dbReference type="NCBI Taxonomy" id="1395130"/>
    <lineage>
        <taxon>Eukaryota</taxon>
        <taxon>Fungi</taxon>
        <taxon>Dikarya</taxon>
        <taxon>Ascomycota</taxon>
        <taxon>Pezizomycotina</taxon>
        <taxon>Dothideomycetes</taxon>
        <taxon>Pleosporomycetidae</taxon>
        <taxon>Pleosporales</taxon>
        <taxon>Massarineae</taxon>
        <taxon>Massarinaceae</taxon>
        <taxon>Massarina</taxon>
    </lineage>
</organism>
<accession>A0A6A6SFA2</accession>
<name>A0A6A6SFA2_9PLEO</name>
<dbReference type="Proteomes" id="UP000799753">
    <property type="component" value="Unassembled WGS sequence"/>
</dbReference>
<feature type="region of interest" description="Disordered" evidence="1">
    <location>
        <begin position="315"/>
        <end position="338"/>
    </location>
</feature>
<keyword evidence="3" id="KW-1185">Reference proteome</keyword>
<feature type="compositionally biased region" description="Basic and acidic residues" evidence="1">
    <location>
        <begin position="317"/>
        <end position="333"/>
    </location>
</feature>
<dbReference type="AlphaFoldDB" id="A0A6A6SFA2"/>
<dbReference type="InterPro" id="IPR021861">
    <property type="entry name" value="THO_THOC1"/>
</dbReference>
<proteinExistence type="predicted"/>
<dbReference type="GO" id="GO:0006406">
    <property type="term" value="P:mRNA export from nucleus"/>
    <property type="evidence" value="ECO:0007669"/>
    <property type="project" value="TreeGrafter"/>
</dbReference>
<evidence type="ECO:0008006" key="4">
    <source>
        <dbReference type="Google" id="ProtNLM"/>
    </source>
</evidence>
<evidence type="ECO:0000313" key="2">
    <source>
        <dbReference type="EMBL" id="KAF2644914.1"/>
    </source>
</evidence>
<evidence type="ECO:0000313" key="3">
    <source>
        <dbReference type="Proteomes" id="UP000799753"/>
    </source>
</evidence>
<protein>
    <recommendedName>
        <fullName evidence="4">Nuclear matrix protein</fullName>
    </recommendedName>
</protein>
<feature type="compositionally biased region" description="Basic and acidic residues" evidence="1">
    <location>
        <begin position="587"/>
        <end position="601"/>
    </location>
</feature>
<dbReference type="OrthoDB" id="10257415at2759"/>
<reference evidence="2" key="1">
    <citation type="journal article" date="2020" name="Stud. Mycol.">
        <title>101 Dothideomycetes genomes: a test case for predicting lifestyles and emergence of pathogens.</title>
        <authorList>
            <person name="Haridas S."/>
            <person name="Albert R."/>
            <person name="Binder M."/>
            <person name="Bloem J."/>
            <person name="Labutti K."/>
            <person name="Salamov A."/>
            <person name="Andreopoulos B."/>
            <person name="Baker S."/>
            <person name="Barry K."/>
            <person name="Bills G."/>
            <person name="Bluhm B."/>
            <person name="Cannon C."/>
            <person name="Castanera R."/>
            <person name="Culley D."/>
            <person name="Daum C."/>
            <person name="Ezra D."/>
            <person name="Gonzalez J."/>
            <person name="Henrissat B."/>
            <person name="Kuo A."/>
            <person name="Liang C."/>
            <person name="Lipzen A."/>
            <person name="Lutzoni F."/>
            <person name="Magnuson J."/>
            <person name="Mondo S."/>
            <person name="Nolan M."/>
            <person name="Ohm R."/>
            <person name="Pangilinan J."/>
            <person name="Park H.-J."/>
            <person name="Ramirez L."/>
            <person name="Alfaro M."/>
            <person name="Sun H."/>
            <person name="Tritt A."/>
            <person name="Yoshinaga Y."/>
            <person name="Zwiers L.-H."/>
            <person name="Turgeon B."/>
            <person name="Goodwin S."/>
            <person name="Spatafora J."/>
            <person name="Crous P."/>
            <person name="Grigoriev I."/>
        </authorList>
    </citation>
    <scope>NUCLEOTIDE SEQUENCE</scope>
    <source>
        <strain evidence="2">CBS 473.64</strain>
    </source>
</reference>
<dbReference type="EMBL" id="MU006778">
    <property type="protein sequence ID" value="KAF2644914.1"/>
    <property type="molecule type" value="Genomic_DNA"/>
</dbReference>
<dbReference type="GO" id="GO:0000445">
    <property type="term" value="C:THO complex part of transcription export complex"/>
    <property type="evidence" value="ECO:0007669"/>
    <property type="project" value="TreeGrafter"/>
</dbReference>
<sequence>MAVSDQSAEEACVAKLTHLLRRAREVDPSTTVARLARPLQVPAVVGEEESVLIPLKAYPSDAEAHQPRNLGVEGAAKRIFYNLVALNHIDDPDFVSVWDLLDILQYYSDRDLCTPQLPLALIEELLDSLSLADCRTVLTFLESRREKLIASSKGIKDKEMVILRLCNELLRRQSRAEDPVFCGRLYIFMFQSFPLGAKASVNLRGEFHVDNVTTFEDYLVASFSAENQMDIDPKDEVNTELQAKEAETKPIVSEPTPDKPATMSNEALYPVFWRLQHFFSDPPKLFKEENFKQFKEGLEATLAKFKEVEKMIQAMDSTRDTDTHESSNERKDGSASASNPKYLTSFDLFKLELGDLAFQRHILVQALIMIEFLLTLTETAKKKAYYQEAQARLQYGFTFSEENTEWALGIKNSIANYLQDGPDGKFYYRMVDTVLSRDKNWVRWKMRSCLPFARERVPAKAYEESQAGAQRAGIPKKVTPPMKASMNFQFLSKAASGKGLSQLMHNQRFVRPSPQDYAQSVRGKDEELGVAIAEDSISKLQEEKTGLTWRSLRLASIDQLNSFDGLEYGKSLESLLPATLSSQTADDNAHVVPEDRDHVPQEEDPSVEDQRADQQSQVTATAAE</sequence>
<evidence type="ECO:0000256" key="1">
    <source>
        <dbReference type="SAM" id="MobiDB-lite"/>
    </source>
</evidence>
<feature type="compositionally biased region" description="Polar residues" evidence="1">
    <location>
        <begin position="613"/>
        <end position="624"/>
    </location>
</feature>
<dbReference type="PANTHER" id="PTHR13265">
    <property type="entry name" value="THO COMPLEX SUBUNIT 1"/>
    <property type="match status" value="1"/>
</dbReference>
<dbReference type="Pfam" id="PF11957">
    <property type="entry name" value="efThoc1"/>
    <property type="match status" value="1"/>
</dbReference>
<dbReference type="PANTHER" id="PTHR13265:SF0">
    <property type="entry name" value="HPR1"/>
    <property type="match status" value="1"/>
</dbReference>